<keyword evidence="1" id="KW-1133">Transmembrane helix</keyword>
<keyword evidence="1" id="KW-0812">Transmembrane</keyword>
<keyword evidence="2" id="KW-0808">Transferase</keyword>
<name>A0A6L2KVD6_TANCI</name>
<keyword evidence="2" id="KW-0418">Kinase</keyword>
<feature type="transmembrane region" description="Helical" evidence="1">
    <location>
        <begin position="99"/>
        <end position="118"/>
    </location>
</feature>
<keyword evidence="1" id="KW-0472">Membrane</keyword>
<dbReference type="AlphaFoldDB" id="A0A6L2KVD6"/>
<sequence length="119" mass="13735">MNNTLRPTIPSDCHPERRGLLELFWSSDLSMGLSFTKITNQLRIMFATRLSKGFMWDCTSCTVALINGFFDDDEDDHVDVNGDDILNDDGMDDRVRVKMMMKIVMIVMLMAMMEILLIY</sequence>
<dbReference type="EMBL" id="BKCJ010003058">
    <property type="protein sequence ID" value="GEU52720.1"/>
    <property type="molecule type" value="Genomic_DNA"/>
</dbReference>
<dbReference type="GO" id="GO:0016301">
    <property type="term" value="F:kinase activity"/>
    <property type="evidence" value="ECO:0007669"/>
    <property type="project" value="UniProtKB-KW"/>
</dbReference>
<proteinExistence type="predicted"/>
<organism evidence="2">
    <name type="scientific">Tanacetum cinerariifolium</name>
    <name type="common">Dalmatian daisy</name>
    <name type="synonym">Chrysanthemum cinerariifolium</name>
    <dbReference type="NCBI Taxonomy" id="118510"/>
    <lineage>
        <taxon>Eukaryota</taxon>
        <taxon>Viridiplantae</taxon>
        <taxon>Streptophyta</taxon>
        <taxon>Embryophyta</taxon>
        <taxon>Tracheophyta</taxon>
        <taxon>Spermatophyta</taxon>
        <taxon>Magnoliopsida</taxon>
        <taxon>eudicotyledons</taxon>
        <taxon>Gunneridae</taxon>
        <taxon>Pentapetalae</taxon>
        <taxon>asterids</taxon>
        <taxon>campanulids</taxon>
        <taxon>Asterales</taxon>
        <taxon>Asteraceae</taxon>
        <taxon>Asteroideae</taxon>
        <taxon>Anthemideae</taxon>
        <taxon>Anthemidinae</taxon>
        <taxon>Tanacetum</taxon>
    </lineage>
</organism>
<comment type="caution">
    <text evidence="2">The sequence shown here is derived from an EMBL/GenBank/DDBJ whole genome shotgun (WGS) entry which is preliminary data.</text>
</comment>
<reference evidence="2" key="1">
    <citation type="journal article" date="2019" name="Sci. Rep.">
        <title>Draft genome of Tanacetum cinerariifolium, the natural source of mosquito coil.</title>
        <authorList>
            <person name="Yamashiro T."/>
            <person name="Shiraishi A."/>
            <person name="Satake H."/>
            <person name="Nakayama K."/>
        </authorList>
    </citation>
    <scope>NUCLEOTIDE SEQUENCE</scope>
</reference>
<evidence type="ECO:0000313" key="2">
    <source>
        <dbReference type="EMBL" id="GEU52720.1"/>
    </source>
</evidence>
<accession>A0A6L2KVD6</accession>
<gene>
    <name evidence="2" type="ORF">Tci_024698</name>
</gene>
<protein>
    <submittedName>
        <fullName evidence="2">Serine/threonine-protein kinase STE20-like</fullName>
    </submittedName>
</protein>
<evidence type="ECO:0000256" key="1">
    <source>
        <dbReference type="SAM" id="Phobius"/>
    </source>
</evidence>